<feature type="transmembrane region" description="Helical" evidence="7">
    <location>
        <begin position="217"/>
        <end position="238"/>
    </location>
</feature>
<gene>
    <name evidence="9" type="primary">yiaH</name>
    <name evidence="9" type="ORF">FPLFYP42_02060</name>
</gene>
<evidence type="ECO:0000259" key="8">
    <source>
        <dbReference type="Pfam" id="PF01757"/>
    </source>
</evidence>
<sequence length="376" mass="41157">MSALSRRRWDYDLLRVASMVGVVYLHTAAGALRQLGTPLWHFSNLLSSLATAAVPLFFMLSGALLLSHPRTAELGTLFRRRLPKVLIPLLAWSGVVIALAGVLSGPQAALDKLIPLLNTPVMVPYWFLYALVPIYLVSPLLKKMTDGLSEAHWNYLVGLWLIATIGMDTLCDLAPAGPWQSALTVHWTLNLDFVGGYLGYFLLGARLARLQKLPRRGTLGGVTAASFAVIAAGTFWLTSRTGVYDERIKSYLHLFTAVLAAALFLLARSYGEGRSSGRALTALSGLSFGVYLVHPMAIQFWQKAWTAWITPAVDTIPLQLGYYLAILLSCLVGVALLMSVKPLCWLFTGQSFSSACRECNLFALFRRNPSKQPPAS</sequence>
<evidence type="ECO:0000256" key="6">
    <source>
        <dbReference type="ARBA" id="ARBA00023136"/>
    </source>
</evidence>
<dbReference type="PANTHER" id="PTHR40074:SF2">
    <property type="entry name" value="O-ACETYLTRANSFERASE WECH"/>
    <property type="match status" value="1"/>
</dbReference>
<dbReference type="GO" id="GO:0009246">
    <property type="term" value="P:enterobacterial common antigen biosynthetic process"/>
    <property type="evidence" value="ECO:0007669"/>
    <property type="project" value="TreeGrafter"/>
</dbReference>
<keyword evidence="3" id="KW-1003">Cell membrane</keyword>
<feature type="transmembrane region" description="Helical" evidence="7">
    <location>
        <begin position="12"/>
        <end position="33"/>
    </location>
</feature>
<evidence type="ECO:0000256" key="5">
    <source>
        <dbReference type="ARBA" id="ARBA00022989"/>
    </source>
</evidence>
<dbReference type="EMBL" id="CACRUB010000035">
    <property type="protein sequence ID" value="VYU36915.1"/>
    <property type="molecule type" value="Genomic_DNA"/>
</dbReference>
<feature type="domain" description="Acyltransferase 3" evidence="8">
    <location>
        <begin position="10"/>
        <end position="332"/>
    </location>
</feature>
<dbReference type="Pfam" id="PF01757">
    <property type="entry name" value="Acyl_transf_3"/>
    <property type="match status" value="1"/>
</dbReference>
<comment type="similarity">
    <text evidence="2">Belongs to the acyltransferase 3 family.</text>
</comment>
<dbReference type="RefSeq" id="WP_156621706.1">
    <property type="nucleotide sequence ID" value="NZ_CACRUB010000035.1"/>
</dbReference>
<organism evidence="9">
    <name type="scientific">Flavonifractor plautii</name>
    <name type="common">Fusobacterium plautii</name>
    <dbReference type="NCBI Taxonomy" id="292800"/>
    <lineage>
        <taxon>Bacteria</taxon>
        <taxon>Bacillati</taxon>
        <taxon>Bacillota</taxon>
        <taxon>Clostridia</taxon>
        <taxon>Eubacteriales</taxon>
        <taxon>Oscillospiraceae</taxon>
        <taxon>Flavonifractor</taxon>
    </lineage>
</organism>
<feature type="transmembrane region" description="Helical" evidence="7">
    <location>
        <begin position="85"/>
        <end position="103"/>
    </location>
</feature>
<dbReference type="PANTHER" id="PTHR40074">
    <property type="entry name" value="O-ACETYLTRANSFERASE WECH"/>
    <property type="match status" value="1"/>
</dbReference>
<feature type="transmembrane region" description="Helical" evidence="7">
    <location>
        <begin position="123"/>
        <end position="141"/>
    </location>
</feature>
<dbReference type="GO" id="GO:0016413">
    <property type="term" value="F:O-acetyltransferase activity"/>
    <property type="evidence" value="ECO:0007669"/>
    <property type="project" value="TreeGrafter"/>
</dbReference>
<accession>A0A6N3EAB4</accession>
<evidence type="ECO:0000256" key="4">
    <source>
        <dbReference type="ARBA" id="ARBA00022692"/>
    </source>
</evidence>
<dbReference type="InterPro" id="IPR002656">
    <property type="entry name" value="Acyl_transf_3_dom"/>
</dbReference>
<feature type="transmembrane region" description="Helical" evidence="7">
    <location>
        <begin position="321"/>
        <end position="340"/>
    </location>
</feature>
<evidence type="ECO:0000313" key="9">
    <source>
        <dbReference type="EMBL" id="VYU36915.1"/>
    </source>
</evidence>
<dbReference type="AlphaFoldDB" id="A0A6N3EAB4"/>
<comment type="subcellular location">
    <subcellularLocation>
        <location evidence="1">Cell membrane</location>
        <topology evidence="1">Multi-pass membrane protein</topology>
    </subcellularLocation>
</comment>
<proteinExistence type="inferred from homology"/>
<name>A0A6N3EAB4_FLAPL</name>
<feature type="transmembrane region" description="Helical" evidence="7">
    <location>
        <begin position="45"/>
        <end position="65"/>
    </location>
</feature>
<evidence type="ECO:0000256" key="7">
    <source>
        <dbReference type="SAM" id="Phobius"/>
    </source>
</evidence>
<feature type="transmembrane region" description="Helical" evidence="7">
    <location>
        <begin position="250"/>
        <end position="267"/>
    </location>
</feature>
<keyword evidence="4 7" id="KW-0812">Transmembrane</keyword>
<evidence type="ECO:0000256" key="2">
    <source>
        <dbReference type="ARBA" id="ARBA00007400"/>
    </source>
</evidence>
<evidence type="ECO:0000256" key="1">
    <source>
        <dbReference type="ARBA" id="ARBA00004651"/>
    </source>
</evidence>
<dbReference type="GO" id="GO:0005886">
    <property type="term" value="C:plasma membrane"/>
    <property type="evidence" value="ECO:0007669"/>
    <property type="project" value="UniProtKB-SubCell"/>
</dbReference>
<keyword evidence="6 7" id="KW-0472">Membrane</keyword>
<keyword evidence="5 7" id="KW-1133">Transmembrane helix</keyword>
<reference evidence="9" key="1">
    <citation type="submission" date="2019-11" db="EMBL/GenBank/DDBJ databases">
        <authorList>
            <person name="Feng L."/>
        </authorList>
    </citation>
    <scope>NUCLEOTIDE SEQUENCE</scope>
    <source>
        <strain evidence="9">FplautiiLFYP42</strain>
    </source>
</reference>
<evidence type="ECO:0000256" key="3">
    <source>
        <dbReference type="ARBA" id="ARBA00022475"/>
    </source>
</evidence>
<feature type="transmembrane region" description="Helical" evidence="7">
    <location>
        <begin position="187"/>
        <end position="205"/>
    </location>
</feature>
<feature type="transmembrane region" description="Helical" evidence="7">
    <location>
        <begin position="153"/>
        <end position="175"/>
    </location>
</feature>
<protein>
    <submittedName>
        <fullName evidence="9">Inner membrane protein YiaH</fullName>
    </submittedName>
</protein>
<feature type="transmembrane region" description="Helical" evidence="7">
    <location>
        <begin position="279"/>
        <end position="301"/>
    </location>
</feature>